<dbReference type="RefSeq" id="WP_407326979.1">
    <property type="nucleotide sequence ID" value="NZ_CP136865.1"/>
</dbReference>
<dbReference type="Pfam" id="PF00962">
    <property type="entry name" value="A_deaminase"/>
    <property type="match status" value="1"/>
</dbReference>
<gene>
    <name evidence="5" type="ORF">R0137_13725</name>
</gene>
<dbReference type="InterPro" id="IPR006330">
    <property type="entry name" value="Ado/ade_deaminase"/>
</dbReference>
<evidence type="ECO:0000313" key="5">
    <source>
        <dbReference type="EMBL" id="WOJ96298.1"/>
    </source>
</evidence>
<organism evidence="5 6">
    <name type="scientific">Congregibacter brevis</name>
    <dbReference type="NCBI Taxonomy" id="3081201"/>
    <lineage>
        <taxon>Bacteria</taxon>
        <taxon>Pseudomonadati</taxon>
        <taxon>Pseudomonadota</taxon>
        <taxon>Gammaproteobacteria</taxon>
        <taxon>Cellvibrionales</taxon>
        <taxon>Halieaceae</taxon>
        <taxon>Congregibacter</taxon>
    </lineage>
</organism>
<feature type="domain" description="Adenosine deaminase" evidence="4">
    <location>
        <begin position="243"/>
        <end position="468"/>
    </location>
</feature>
<accession>A0ABZ0I9V0</accession>
<dbReference type="InterPro" id="IPR032466">
    <property type="entry name" value="Metal_Hydrolase"/>
</dbReference>
<comment type="cofactor">
    <cofactor evidence="1">
        <name>Zn(2+)</name>
        <dbReference type="ChEBI" id="CHEBI:29105"/>
    </cofactor>
</comment>
<evidence type="ECO:0000256" key="1">
    <source>
        <dbReference type="ARBA" id="ARBA00001947"/>
    </source>
</evidence>
<dbReference type="PANTHER" id="PTHR11409:SF39">
    <property type="entry name" value="ADENOSINE DEAMINASE 2"/>
    <property type="match status" value="1"/>
</dbReference>
<dbReference type="Proteomes" id="UP001626549">
    <property type="component" value="Chromosome"/>
</dbReference>
<keyword evidence="2" id="KW-0479">Metal-binding</keyword>
<dbReference type="Gene3D" id="3.20.20.140">
    <property type="entry name" value="Metal-dependent hydrolases"/>
    <property type="match status" value="1"/>
</dbReference>
<dbReference type="SUPFAM" id="SSF51556">
    <property type="entry name" value="Metallo-dependent hydrolases"/>
    <property type="match status" value="1"/>
</dbReference>
<dbReference type="InterPro" id="IPR001365">
    <property type="entry name" value="A_deaminase_dom"/>
</dbReference>
<evidence type="ECO:0000313" key="6">
    <source>
        <dbReference type="Proteomes" id="UP001626549"/>
    </source>
</evidence>
<name>A0ABZ0I9V0_9GAMM</name>
<evidence type="ECO:0000256" key="2">
    <source>
        <dbReference type="ARBA" id="ARBA00022723"/>
    </source>
</evidence>
<keyword evidence="6" id="KW-1185">Reference proteome</keyword>
<proteinExistence type="predicted"/>
<dbReference type="EMBL" id="CP136865">
    <property type="protein sequence ID" value="WOJ96298.1"/>
    <property type="molecule type" value="Genomic_DNA"/>
</dbReference>
<reference evidence="5 6" key="1">
    <citation type="submission" date="2023-10" db="EMBL/GenBank/DDBJ databases">
        <title>Two novel species belonging to the OM43/NOR5 clade.</title>
        <authorList>
            <person name="Park M."/>
        </authorList>
    </citation>
    <scope>NUCLEOTIDE SEQUENCE [LARGE SCALE GENOMIC DNA]</scope>
    <source>
        <strain evidence="5 6">IMCC45268</strain>
    </source>
</reference>
<protein>
    <submittedName>
        <fullName evidence="5">Adenosine deaminase</fullName>
    </submittedName>
</protein>
<keyword evidence="3" id="KW-0378">Hydrolase</keyword>
<dbReference type="PANTHER" id="PTHR11409">
    <property type="entry name" value="ADENOSINE DEAMINASE"/>
    <property type="match status" value="1"/>
</dbReference>
<evidence type="ECO:0000256" key="3">
    <source>
        <dbReference type="ARBA" id="ARBA00022801"/>
    </source>
</evidence>
<evidence type="ECO:0000259" key="4">
    <source>
        <dbReference type="Pfam" id="PF00962"/>
    </source>
</evidence>
<sequence>MQATLIHGRRSALDIASLRNQSGRLRAVVLWLVFLIIVVGSRVGAGSAQAALPQPSDDVSSWFEAFKSDATDEELYRFLYAMPKGGDLHNHLSGSILSEWFYELALAQSKRGYRYYTRVTINNCRPYGGNAFVENPYLMLFVNVQESNYEKLSTCEKEEYLPLDELNPQEKEAWLDSLRLDKAHEGRDEFFQTHWQRMGDLYLNPYLAADALVLNMQAFGAEGLMYMESMIGVLGFIGAQGQSIPPDVVAQIYRERLQDADALATGVEVRLQVAILRFLPGANEHLRYLYDFVSRHNDLFVAVNMVGREDNDKGYPLRFLDTLRDLRRTYNNVRLSIHAGEVDEPNDHVRDTLLLGADRIGHGINLITDPDTMRLMRNGAYLVEINLVSNLLLQYVSDYSQHPFPEYLRTDIPVALSTDDRGMWDSNLTDEFFVAVKEFNLSWDEILLLSRNSIEHGFLPKTTKTQLLVRYTTRIEDFARQIAARPSAALSSTAQSYGFICDRYQLCEW</sequence>